<dbReference type="EMBL" id="FOIL01000077">
    <property type="protein sequence ID" value="SET94542.1"/>
    <property type="molecule type" value="Genomic_DNA"/>
</dbReference>
<dbReference type="Gene3D" id="2.10.270.10">
    <property type="entry name" value="Cholin Binding"/>
    <property type="match status" value="4"/>
</dbReference>
<dbReference type="Pfam" id="PF01473">
    <property type="entry name" value="Choline_bind_1"/>
    <property type="match status" value="2"/>
</dbReference>
<reference evidence="5" key="1">
    <citation type="submission" date="2016-10" db="EMBL/GenBank/DDBJ databases">
        <authorList>
            <person name="Varghese N."/>
            <person name="Submissions S."/>
        </authorList>
    </citation>
    <scope>NUCLEOTIDE SEQUENCE [LARGE SCALE GENOMIC DNA]</scope>
    <source>
        <strain evidence="5">KH1P1</strain>
    </source>
</reference>
<dbReference type="AlphaFoldDB" id="A0A1I0ICF0"/>
<evidence type="ECO:0000256" key="2">
    <source>
        <dbReference type="PROSITE-ProRule" id="PRU00591"/>
    </source>
</evidence>
<proteinExistence type="predicted"/>
<dbReference type="RefSeq" id="WP_074650619.1">
    <property type="nucleotide sequence ID" value="NZ_FOIL01000077.1"/>
</dbReference>
<dbReference type="STRING" id="1526.SAMN02910262_02295"/>
<protein>
    <submittedName>
        <fullName evidence="4">Putative cell wall binding repeat-containing protein</fullName>
    </submittedName>
</protein>
<feature type="repeat" description="Cell wall-binding" evidence="2">
    <location>
        <begin position="49"/>
        <end position="68"/>
    </location>
</feature>
<evidence type="ECO:0000313" key="4">
    <source>
        <dbReference type="EMBL" id="SET94542.1"/>
    </source>
</evidence>
<dbReference type="PROSITE" id="PS51170">
    <property type="entry name" value="CW"/>
    <property type="match status" value="2"/>
</dbReference>
<dbReference type="OrthoDB" id="2028350at2"/>
<dbReference type="Proteomes" id="UP000199820">
    <property type="component" value="Unassembled WGS sequence"/>
</dbReference>
<name>A0A1I0ICF0_9FIRM</name>
<evidence type="ECO:0000256" key="3">
    <source>
        <dbReference type="SAM" id="SignalP"/>
    </source>
</evidence>
<accession>A0A1I0ICF0</accession>
<dbReference type="Pfam" id="PF19085">
    <property type="entry name" value="Choline_bind_2"/>
    <property type="match status" value="1"/>
</dbReference>
<keyword evidence="3" id="KW-0732">Signal</keyword>
<keyword evidence="5" id="KW-1185">Reference proteome</keyword>
<keyword evidence="1" id="KW-0677">Repeat</keyword>
<dbReference type="InterPro" id="IPR018337">
    <property type="entry name" value="Cell_wall/Cho-bd_repeat"/>
</dbReference>
<feature type="repeat" description="Cell wall-binding" evidence="2">
    <location>
        <begin position="351"/>
        <end position="370"/>
    </location>
</feature>
<feature type="chain" id="PRO_5011611750" evidence="3">
    <location>
        <begin position="28"/>
        <end position="544"/>
    </location>
</feature>
<evidence type="ECO:0000313" key="5">
    <source>
        <dbReference type="Proteomes" id="UP000199820"/>
    </source>
</evidence>
<evidence type="ECO:0000256" key="1">
    <source>
        <dbReference type="ARBA" id="ARBA00022737"/>
    </source>
</evidence>
<gene>
    <name evidence="4" type="ORF">SAMN04487771_10778</name>
</gene>
<dbReference type="Pfam" id="PF19127">
    <property type="entry name" value="Choline_bind_3"/>
    <property type="match status" value="2"/>
</dbReference>
<dbReference type="SUPFAM" id="SSF69360">
    <property type="entry name" value="Cell wall binding repeat"/>
    <property type="match status" value="2"/>
</dbReference>
<organism evidence="4 5">
    <name type="scientific">[Clostridium] aminophilum</name>
    <dbReference type="NCBI Taxonomy" id="1526"/>
    <lineage>
        <taxon>Bacteria</taxon>
        <taxon>Bacillati</taxon>
        <taxon>Bacillota</taxon>
        <taxon>Clostridia</taxon>
        <taxon>Lachnospirales</taxon>
        <taxon>Lachnospiraceae</taxon>
    </lineage>
</organism>
<sequence>MRKQTKYVAVLSAAALLAMGASMTSFAAGWEKDEAGAWHYYDKDDDMVTNEWKKDGGKWFYLDDDGAMVTDQWVEDDYYVGEDGAMITNGWVKTLADDDDVDSPEDTGEHWYYFNAKGKKITGAKKTIGGKTYHFDEDGKMLSGWQESGDSVYYLGGEDEGWETRNAWRWLEKSGIDDDEDDEVTGVPVLGCSENDDCDDEGWYWFDNSGKLYHKAGMKTIKGKKFMFNDHGQMLYEWVYGNKIKSGSYAQLDSEDLKGVATVGNMMWFQENGDGANNGARYKGWQYISGSEALGKDGDTNWYYFKDGKPKFADKTNGLTDGGEAVYRKKEKISWDGKTGTFCFDQYGKMKTGLQLIEGKTYFFNDDGYMQTGKVSNVEEIDGDSFSYYFNNKNSGKGQGFTGEKDGYLYFMGKRLEADDDYRVFAVNGKQYVVNNKGKLQKTFKKKDLELADGTVAEDVTLSPNKKTYALTATLTEDVALPHIQLDDTDQMIVGLANGDTAILTAEDTEKIKGIDFLTVEAADAKGVNLTGVEKTTTEEAEKE</sequence>
<feature type="signal peptide" evidence="3">
    <location>
        <begin position="1"/>
        <end position="27"/>
    </location>
</feature>